<reference evidence="2 3" key="1">
    <citation type="submission" date="2016-10" db="EMBL/GenBank/DDBJ databases">
        <title>The Draft Genome Sequence of Actinokineospora bangkokensis 44EHWT reveals the biosynthetic pathway of antifungal compounds Thailandins with unusual extender unit butylmalonyl-CoA.</title>
        <authorList>
            <person name="Greule A."/>
            <person name="Intra B."/>
            <person name="Flemming S."/>
            <person name="Rommel M.G."/>
            <person name="Panbangred W."/>
            <person name="Bechthold A."/>
        </authorList>
    </citation>
    <scope>NUCLEOTIDE SEQUENCE [LARGE SCALE GENOMIC DNA]</scope>
    <source>
        <strain evidence="2 3">44EHW</strain>
    </source>
</reference>
<keyword evidence="3" id="KW-1185">Reference proteome</keyword>
<evidence type="ECO:0000313" key="2">
    <source>
        <dbReference type="EMBL" id="OLR93209.1"/>
    </source>
</evidence>
<name>A0A1Q9LMI5_9PSEU</name>
<evidence type="ECO:0000256" key="1">
    <source>
        <dbReference type="SAM" id="MobiDB-lite"/>
    </source>
</evidence>
<accession>A0A1Q9LMI5</accession>
<dbReference type="OrthoDB" id="4578793at2"/>
<dbReference type="EMBL" id="MKQR01000011">
    <property type="protein sequence ID" value="OLR93209.1"/>
    <property type="molecule type" value="Genomic_DNA"/>
</dbReference>
<dbReference type="STRING" id="1193682.BJP25_17090"/>
<gene>
    <name evidence="2" type="ORF">BJP25_17090</name>
</gene>
<feature type="compositionally biased region" description="Polar residues" evidence="1">
    <location>
        <begin position="1"/>
        <end position="13"/>
    </location>
</feature>
<organism evidence="2 3">
    <name type="scientific">Actinokineospora bangkokensis</name>
    <dbReference type="NCBI Taxonomy" id="1193682"/>
    <lineage>
        <taxon>Bacteria</taxon>
        <taxon>Bacillati</taxon>
        <taxon>Actinomycetota</taxon>
        <taxon>Actinomycetes</taxon>
        <taxon>Pseudonocardiales</taxon>
        <taxon>Pseudonocardiaceae</taxon>
        <taxon>Actinokineospora</taxon>
    </lineage>
</organism>
<protein>
    <recommendedName>
        <fullName evidence="4">DUF3618 domain-containing protein</fullName>
    </recommendedName>
</protein>
<evidence type="ECO:0000313" key="3">
    <source>
        <dbReference type="Proteomes" id="UP000186040"/>
    </source>
</evidence>
<comment type="caution">
    <text evidence="2">The sequence shown here is derived from an EMBL/GenBank/DDBJ whole genome shotgun (WGS) entry which is preliminary data.</text>
</comment>
<feature type="compositionally biased region" description="Gly residues" evidence="1">
    <location>
        <begin position="171"/>
        <end position="183"/>
    </location>
</feature>
<feature type="region of interest" description="Disordered" evidence="1">
    <location>
        <begin position="1"/>
        <end position="48"/>
    </location>
</feature>
<feature type="region of interest" description="Disordered" evidence="1">
    <location>
        <begin position="167"/>
        <end position="242"/>
    </location>
</feature>
<dbReference type="RefSeq" id="WP_075974911.1">
    <property type="nucleotide sequence ID" value="NZ_MKQR01000011.1"/>
</dbReference>
<proteinExistence type="predicted"/>
<feature type="compositionally biased region" description="Low complexity" evidence="1">
    <location>
        <begin position="215"/>
        <end position="226"/>
    </location>
</feature>
<dbReference type="AlphaFoldDB" id="A0A1Q9LMI5"/>
<dbReference type="Proteomes" id="UP000186040">
    <property type="component" value="Unassembled WGS sequence"/>
</dbReference>
<sequence>MNHPTHTVTGQDGRSTDGAGGVTDRAADAASSVAESGAQVASTAKDKAADVLAETKGQAANLAGDVQQRLAEEARTQTGRAGELLRGWADDLSAMAERSEQDSPARTAVLQLSQHGKQFADRLSGDHPEEVLQDVRAFARRRPAAFLLGSALAGFAVGRLAKGLSAAGTGSSNGDGPAGGSTPAGGQWTSTAPEVPAPAPPAGQVTPAPQPPVTAPVYEPAAVPGGVPQPGLPHTEGERRLP</sequence>
<evidence type="ECO:0008006" key="4">
    <source>
        <dbReference type="Google" id="ProtNLM"/>
    </source>
</evidence>